<sequence length="125" mass="14483">MCRSLWYLRETSRTTALITRLAIKENDDYAKPIINTWCYSSNVLEELRGALDEKPAETWWQGVSRFAISLNVVSGRRNRRRRARRPWSFAAEIAAGERVEFDLGTIRMPVPLDGQGEVDWHDAPF</sequence>
<name>A0A9X2SP89_9PSEU</name>
<proteinExistence type="predicted"/>
<evidence type="ECO:0000313" key="2">
    <source>
        <dbReference type="Proteomes" id="UP001144096"/>
    </source>
</evidence>
<keyword evidence="2" id="KW-1185">Reference proteome</keyword>
<accession>A0A9X2SP89</accession>
<comment type="caution">
    <text evidence="1">The sequence shown here is derived from an EMBL/GenBank/DDBJ whole genome shotgun (WGS) entry which is preliminary data.</text>
</comment>
<gene>
    <name evidence="1" type="ORF">M8542_44175</name>
</gene>
<dbReference type="Proteomes" id="UP001144096">
    <property type="component" value="Unassembled WGS sequence"/>
</dbReference>
<dbReference type="EMBL" id="JAMXQV010000036">
    <property type="protein sequence ID" value="MCR6489832.1"/>
    <property type="molecule type" value="Genomic_DNA"/>
</dbReference>
<organism evidence="1 2">
    <name type="scientific">Amycolatopsis iheyensis</name>
    <dbReference type="NCBI Taxonomy" id="2945988"/>
    <lineage>
        <taxon>Bacteria</taxon>
        <taxon>Bacillati</taxon>
        <taxon>Actinomycetota</taxon>
        <taxon>Actinomycetes</taxon>
        <taxon>Pseudonocardiales</taxon>
        <taxon>Pseudonocardiaceae</taxon>
        <taxon>Amycolatopsis</taxon>
    </lineage>
</organism>
<reference evidence="1" key="1">
    <citation type="submission" date="2022-06" db="EMBL/GenBank/DDBJ databases">
        <title>Amycolatopsis iheyaensis sp. nov., a new species of the genus Amycolatopsis isolated from soil in Iheya island, Japan.</title>
        <authorList>
            <person name="Ngamcharungchit C."/>
            <person name="Kanto H."/>
            <person name="Take A."/>
            <person name="Intra B."/>
            <person name="Matsumoto A."/>
            <person name="Panbangred W."/>
            <person name="Inahashi Y."/>
        </authorList>
    </citation>
    <scope>NUCLEOTIDE SEQUENCE</scope>
    <source>
        <strain evidence="1">OK19-0408</strain>
    </source>
</reference>
<protein>
    <submittedName>
        <fullName evidence="1">Uncharacterized protein</fullName>
    </submittedName>
</protein>
<evidence type="ECO:0000313" key="1">
    <source>
        <dbReference type="EMBL" id="MCR6489832.1"/>
    </source>
</evidence>
<dbReference type="AlphaFoldDB" id="A0A9X2SP89"/>
<dbReference type="RefSeq" id="WP_257926401.1">
    <property type="nucleotide sequence ID" value="NZ_JAMXQV010000036.1"/>
</dbReference>